<dbReference type="PANTHER" id="PTHR47156">
    <property type="entry name" value="PROTEIN CBG20824"/>
    <property type="match status" value="1"/>
</dbReference>
<dbReference type="PANTHER" id="PTHR47156:SF9">
    <property type="entry name" value="PROTEIN CBG26870"/>
    <property type="match status" value="1"/>
</dbReference>
<keyword evidence="5" id="KW-1133">Transmembrane helix</keyword>
<dbReference type="Gene3D" id="3.30.40.10">
    <property type="entry name" value="Zinc/RING finger domain, C3HC4 (zinc finger)"/>
    <property type="match status" value="1"/>
</dbReference>
<keyword evidence="5" id="KW-0472">Membrane</keyword>
<keyword evidence="8" id="KW-1185">Reference proteome</keyword>
<dbReference type="SMART" id="SM00184">
    <property type="entry name" value="RING"/>
    <property type="match status" value="1"/>
</dbReference>
<evidence type="ECO:0000256" key="2">
    <source>
        <dbReference type="ARBA" id="ARBA00022771"/>
    </source>
</evidence>
<proteinExistence type="predicted"/>
<dbReference type="AlphaFoldDB" id="E3NJN4"/>
<keyword evidence="3" id="KW-0862">Zinc</keyword>
<keyword evidence="1" id="KW-0479">Metal-binding</keyword>
<evidence type="ECO:0000259" key="6">
    <source>
        <dbReference type="PROSITE" id="PS50089"/>
    </source>
</evidence>
<dbReference type="HOGENOM" id="CLU_1290025_0_0_1"/>
<evidence type="ECO:0000256" key="1">
    <source>
        <dbReference type="ARBA" id="ARBA00022723"/>
    </source>
</evidence>
<evidence type="ECO:0000313" key="8">
    <source>
        <dbReference type="Proteomes" id="UP000008281"/>
    </source>
</evidence>
<sequence>MENERFKRKVLTSLGGIIVCILIEMICYTLPIDYQTLQTYTTLYNIKLSSIICQIELGVLSLKFSKSKLFKYFGCEWLIIAFVLEIVFKSRNHSISGIFLGIIDFLNVLETEIPMEERVIPQKVVHIPVVEKRADFSVKCHTCRLDYGSHHVDRIPQILPQCGHTVCHGCIQRIIRTQQSVTCPFCGVRFFRFENFKNNFAVLEVIEKELSRIP</sequence>
<dbReference type="InterPro" id="IPR001841">
    <property type="entry name" value="Znf_RING"/>
</dbReference>
<gene>
    <name evidence="7" type="ORF">CRE_14358</name>
</gene>
<evidence type="ECO:0000256" key="4">
    <source>
        <dbReference type="PROSITE-ProRule" id="PRU00175"/>
    </source>
</evidence>
<evidence type="ECO:0000313" key="7">
    <source>
        <dbReference type="EMBL" id="EFP01072.1"/>
    </source>
</evidence>
<accession>E3NJN4</accession>
<dbReference type="InterPro" id="IPR013083">
    <property type="entry name" value="Znf_RING/FYVE/PHD"/>
</dbReference>
<name>E3NJN4_CAERE</name>
<dbReference type="EMBL" id="DS268749">
    <property type="protein sequence ID" value="EFP01072.1"/>
    <property type="molecule type" value="Genomic_DNA"/>
</dbReference>
<dbReference type="STRING" id="31234.E3NJN4"/>
<feature type="domain" description="RING-type" evidence="6">
    <location>
        <begin position="140"/>
        <end position="186"/>
    </location>
</feature>
<keyword evidence="5" id="KW-0812">Transmembrane</keyword>
<feature type="transmembrane region" description="Helical" evidence="5">
    <location>
        <begin position="69"/>
        <end position="88"/>
    </location>
</feature>
<evidence type="ECO:0000256" key="5">
    <source>
        <dbReference type="SAM" id="Phobius"/>
    </source>
</evidence>
<dbReference type="PROSITE" id="PS50089">
    <property type="entry name" value="ZF_RING_2"/>
    <property type="match status" value="1"/>
</dbReference>
<evidence type="ECO:0000256" key="3">
    <source>
        <dbReference type="ARBA" id="ARBA00022833"/>
    </source>
</evidence>
<dbReference type="SUPFAM" id="SSF57850">
    <property type="entry name" value="RING/U-box"/>
    <property type="match status" value="1"/>
</dbReference>
<dbReference type="InParanoid" id="E3NJN4"/>
<dbReference type="InterPro" id="IPR052667">
    <property type="entry name" value="E3_ubiquitin-ligase_RING"/>
</dbReference>
<reference evidence="7" key="1">
    <citation type="submission" date="2007-07" db="EMBL/GenBank/DDBJ databases">
        <title>PCAP assembly of the Caenorhabditis remanei genome.</title>
        <authorList>
            <consortium name="The Caenorhabditis remanei Sequencing Consortium"/>
            <person name="Wilson R.K."/>
        </authorList>
    </citation>
    <scope>NUCLEOTIDE SEQUENCE [LARGE SCALE GENOMIC DNA]</scope>
    <source>
        <strain evidence="7">PB4641</strain>
    </source>
</reference>
<protein>
    <recommendedName>
        <fullName evidence="6">RING-type domain-containing protein</fullName>
    </recommendedName>
</protein>
<dbReference type="GO" id="GO:0008270">
    <property type="term" value="F:zinc ion binding"/>
    <property type="evidence" value="ECO:0007669"/>
    <property type="project" value="UniProtKB-KW"/>
</dbReference>
<dbReference type="Proteomes" id="UP000008281">
    <property type="component" value="Unassembled WGS sequence"/>
</dbReference>
<keyword evidence="2 4" id="KW-0863">Zinc-finger</keyword>
<organism evidence="8">
    <name type="scientific">Caenorhabditis remanei</name>
    <name type="common">Caenorhabditis vulgaris</name>
    <dbReference type="NCBI Taxonomy" id="31234"/>
    <lineage>
        <taxon>Eukaryota</taxon>
        <taxon>Metazoa</taxon>
        <taxon>Ecdysozoa</taxon>
        <taxon>Nematoda</taxon>
        <taxon>Chromadorea</taxon>
        <taxon>Rhabditida</taxon>
        <taxon>Rhabditina</taxon>
        <taxon>Rhabditomorpha</taxon>
        <taxon>Rhabditoidea</taxon>
        <taxon>Rhabditidae</taxon>
        <taxon>Peloderinae</taxon>
        <taxon>Caenorhabditis</taxon>
    </lineage>
</organism>
<dbReference type="InterPro" id="IPR017907">
    <property type="entry name" value="Znf_RING_CS"/>
</dbReference>
<dbReference type="PROSITE" id="PS00518">
    <property type="entry name" value="ZF_RING_1"/>
    <property type="match status" value="1"/>
</dbReference>
<feature type="transmembrane region" description="Helical" evidence="5">
    <location>
        <begin position="12"/>
        <end position="31"/>
    </location>
</feature>